<proteinExistence type="predicted"/>
<gene>
    <name evidence="1" type="primary">kdpC</name>
    <name evidence="1" type="ORF">AB4Y32_32635</name>
</gene>
<dbReference type="EMBL" id="JBFRCH010000032">
    <property type="protein sequence ID" value="MEX3936466.1"/>
    <property type="molecule type" value="Genomic_DNA"/>
</dbReference>
<name>A0ACC6U9Y1_9BURK</name>
<keyword evidence="2" id="KW-1185">Reference proteome</keyword>
<evidence type="ECO:0000313" key="2">
    <source>
        <dbReference type="Proteomes" id="UP001558850"/>
    </source>
</evidence>
<organism evidence="1 2">
    <name type="scientific">Paraburkholderia phymatum</name>
    <dbReference type="NCBI Taxonomy" id="148447"/>
    <lineage>
        <taxon>Bacteria</taxon>
        <taxon>Pseudomonadati</taxon>
        <taxon>Pseudomonadota</taxon>
        <taxon>Betaproteobacteria</taxon>
        <taxon>Burkholderiales</taxon>
        <taxon>Burkholderiaceae</taxon>
        <taxon>Paraburkholderia</taxon>
    </lineage>
</organism>
<comment type="caution">
    <text evidence="1">The sequence shown here is derived from an EMBL/GenBank/DDBJ whole genome shotgun (WGS) entry which is preliminary data.</text>
</comment>
<sequence length="193" mass="20212">MKNALRPVLVLFVALTVVTGIVYPVVVAAVGQAVFPHQANGSLIEKDGKTVGSAIIGQQFDAPYYFWGRLSATTPNPYNAQGSSGSNLGPTNPALADEVKGRLAALHDADPSNPAPVPVDLATSSGSGLDPDISPAAAAYQADRVAKARGLSREQVDGLIAQNLSRRQLGVLGERRVNVLKLNLALDQLKPMH</sequence>
<protein>
    <submittedName>
        <fullName evidence="1">Potassium-transporting ATPase subunit KdpC</fullName>
    </submittedName>
</protein>
<evidence type="ECO:0000313" key="1">
    <source>
        <dbReference type="EMBL" id="MEX3936466.1"/>
    </source>
</evidence>
<dbReference type="Proteomes" id="UP001558850">
    <property type="component" value="Unassembled WGS sequence"/>
</dbReference>
<reference evidence="1" key="1">
    <citation type="submission" date="2024-07" db="EMBL/GenBank/DDBJ databases">
        <title>A survey of Mimosa microsymbionts across Brazilian biomes reveals a high diversity of Paraburkholderia nodulating endemic species, but also that Cupriavidus is common as a symbiont of widespread species.</title>
        <authorList>
            <person name="Rouws L."/>
            <person name="Barauna A."/>
            <person name="Beukes C."/>
            <person name="Rouws J.R.C."/>
            <person name="De Faria S.M."/>
            <person name="Gross E."/>
            <person name="Bueno Dos Reis Junior F."/>
            <person name="Simon M.F."/>
            <person name="Maluk M."/>
            <person name="Odee D.W."/>
            <person name="Kenicer G."/>
            <person name="Young J.P.W."/>
            <person name="Reis V.M."/>
            <person name="Zilli J."/>
            <person name="James E.K."/>
        </authorList>
    </citation>
    <scope>NUCLEOTIDE SEQUENCE</scope>
    <source>
        <strain evidence="1">EG181B</strain>
    </source>
</reference>
<accession>A0ACC6U9Y1</accession>